<dbReference type="PROSITE" id="PS50234">
    <property type="entry name" value="VWFA"/>
    <property type="match status" value="1"/>
</dbReference>
<dbReference type="SUPFAM" id="SSF53300">
    <property type="entry name" value="vWA-like"/>
    <property type="match status" value="1"/>
</dbReference>
<evidence type="ECO:0000313" key="3">
    <source>
        <dbReference type="EMBL" id="SME95025.1"/>
    </source>
</evidence>
<dbReference type="Proteomes" id="UP000192907">
    <property type="component" value="Unassembled WGS sequence"/>
</dbReference>
<reference evidence="4" key="1">
    <citation type="submission" date="2017-04" db="EMBL/GenBank/DDBJ databases">
        <authorList>
            <person name="Varghese N."/>
            <person name="Submissions S."/>
        </authorList>
    </citation>
    <scope>NUCLEOTIDE SEQUENCE [LARGE SCALE GENOMIC DNA]</scope>
    <source>
        <strain evidence="4">RKEM611</strain>
    </source>
</reference>
<name>A0A1Y6BB63_9BACT</name>
<feature type="signal peptide" evidence="1">
    <location>
        <begin position="1"/>
        <end position="19"/>
    </location>
</feature>
<evidence type="ECO:0000259" key="2">
    <source>
        <dbReference type="PROSITE" id="PS50234"/>
    </source>
</evidence>
<organism evidence="3 4">
    <name type="scientific">Pseudobacteriovorax antillogorgiicola</name>
    <dbReference type="NCBI Taxonomy" id="1513793"/>
    <lineage>
        <taxon>Bacteria</taxon>
        <taxon>Pseudomonadati</taxon>
        <taxon>Bdellovibrionota</taxon>
        <taxon>Oligoflexia</taxon>
        <taxon>Oligoflexales</taxon>
        <taxon>Pseudobacteriovoracaceae</taxon>
        <taxon>Pseudobacteriovorax</taxon>
    </lineage>
</organism>
<accession>A0A1Y6BB63</accession>
<dbReference type="Gene3D" id="3.40.50.410">
    <property type="entry name" value="von Willebrand factor, type A domain"/>
    <property type="match status" value="1"/>
</dbReference>
<dbReference type="AlphaFoldDB" id="A0A1Y6BB63"/>
<sequence length="422" mass="45682">MKHLFVLVILILPAIFQNCSDVAQFAGMRSVGDPPSAAGGVDDTGIKPDTGDSDVIVEVGPNPIPSGAYKNSIQFNCGDDSVHKERIDLSEPSVSSVELDIEGFFCPKQVDNLHVLLLMDFSGSMGLHRTSRDGPLAPGNDPQAAENCGRLESTIALLETISAQKSIEDKVKIAMVPFAGQVVEDFVIEFVDMEEFYQNLSANNICRYIVQDHSFGLDPTNPGALSRERPQGKIDASTNYRAAFEGAEEILKAVEGRKVVYMISDGYPTSGGRDPIEISIDAGERLRDKVSNMTLNAILLGAGTQKAQELLEYVAGSKERVRAVASASQLADEIVVFPPPEIDPETALASYASGRGDWQDLDFTFFEDLGGGQWQYQVKTTTLDIEAGTDIQSISVRVLGFEGTSFEHRVEIELARSGVNAL</sequence>
<keyword evidence="1" id="KW-0732">Signal</keyword>
<evidence type="ECO:0000313" key="4">
    <source>
        <dbReference type="Proteomes" id="UP000192907"/>
    </source>
</evidence>
<dbReference type="InterPro" id="IPR036465">
    <property type="entry name" value="vWFA_dom_sf"/>
</dbReference>
<gene>
    <name evidence="3" type="ORF">SAMN06296036_102169</name>
</gene>
<evidence type="ECO:0000256" key="1">
    <source>
        <dbReference type="SAM" id="SignalP"/>
    </source>
</evidence>
<dbReference type="CDD" id="cd00198">
    <property type="entry name" value="vWFA"/>
    <property type="match status" value="1"/>
</dbReference>
<protein>
    <recommendedName>
        <fullName evidence="2">VWFA domain-containing protein</fullName>
    </recommendedName>
</protein>
<proteinExistence type="predicted"/>
<keyword evidence="4" id="KW-1185">Reference proteome</keyword>
<dbReference type="InterPro" id="IPR002035">
    <property type="entry name" value="VWF_A"/>
</dbReference>
<dbReference type="EMBL" id="FWZT01000002">
    <property type="protein sequence ID" value="SME95025.1"/>
    <property type="molecule type" value="Genomic_DNA"/>
</dbReference>
<feature type="chain" id="PRO_5013209745" description="VWFA domain-containing protein" evidence="1">
    <location>
        <begin position="20"/>
        <end position="422"/>
    </location>
</feature>
<feature type="domain" description="VWFA" evidence="2">
    <location>
        <begin position="114"/>
        <end position="335"/>
    </location>
</feature>
<dbReference type="STRING" id="1513793.SAMN06296036_102169"/>